<dbReference type="EMBL" id="CM046398">
    <property type="protein sequence ID" value="KAI8532446.1"/>
    <property type="molecule type" value="Genomic_DNA"/>
</dbReference>
<dbReference type="Proteomes" id="UP001062846">
    <property type="component" value="Chromosome 11"/>
</dbReference>
<sequence>MLYIPLSREYKNIVQIQQGRDPSEIQRQEFAKWFKRWMNDLRSEGSSKATDELWSLANGPGSIIDLYSGCISNGVRFHTRDRESRRRCQNSGLVVEGNHKGMNINFYGYLCKIWELRYLHGGTVVLFECEWYNTGQRSRIYNDECVTSIDFSRLWYKDDPFVLPSQQDEPTDVIPILAGDTNISYNKDDVDPEIVGDDELMEDHIDDNNDRDDTLAEYADDEEDELNRQPDFDNDLDIDCDI</sequence>
<keyword evidence="2" id="KW-1185">Reference proteome</keyword>
<accession>A0ACC0LW09</accession>
<gene>
    <name evidence="1" type="ORF">RHMOL_Rhmol11G0214800</name>
</gene>
<proteinExistence type="predicted"/>
<comment type="caution">
    <text evidence="1">The sequence shown here is derived from an EMBL/GenBank/DDBJ whole genome shotgun (WGS) entry which is preliminary data.</text>
</comment>
<reference evidence="1" key="1">
    <citation type="submission" date="2022-02" db="EMBL/GenBank/DDBJ databases">
        <title>Plant Genome Project.</title>
        <authorList>
            <person name="Zhang R.-G."/>
        </authorList>
    </citation>
    <scope>NUCLEOTIDE SEQUENCE</scope>
    <source>
        <strain evidence="1">AT1</strain>
    </source>
</reference>
<evidence type="ECO:0000313" key="2">
    <source>
        <dbReference type="Proteomes" id="UP001062846"/>
    </source>
</evidence>
<evidence type="ECO:0000313" key="1">
    <source>
        <dbReference type="EMBL" id="KAI8532446.1"/>
    </source>
</evidence>
<name>A0ACC0LW09_RHOML</name>
<organism evidence="1 2">
    <name type="scientific">Rhododendron molle</name>
    <name type="common">Chinese azalea</name>
    <name type="synonym">Azalea mollis</name>
    <dbReference type="NCBI Taxonomy" id="49168"/>
    <lineage>
        <taxon>Eukaryota</taxon>
        <taxon>Viridiplantae</taxon>
        <taxon>Streptophyta</taxon>
        <taxon>Embryophyta</taxon>
        <taxon>Tracheophyta</taxon>
        <taxon>Spermatophyta</taxon>
        <taxon>Magnoliopsida</taxon>
        <taxon>eudicotyledons</taxon>
        <taxon>Gunneridae</taxon>
        <taxon>Pentapetalae</taxon>
        <taxon>asterids</taxon>
        <taxon>Ericales</taxon>
        <taxon>Ericaceae</taxon>
        <taxon>Ericoideae</taxon>
        <taxon>Rhodoreae</taxon>
        <taxon>Rhododendron</taxon>
    </lineage>
</organism>
<protein>
    <submittedName>
        <fullName evidence="1">Uncharacterized protein</fullName>
    </submittedName>
</protein>